<organism evidence="2 3">
    <name type="scientific">Limobrevibacterium gyesilva</name>
    <dbReference type="NCBI Taxonomy" id="2991712"/>
    <lineage>
        <taxon>Bacteria</taxon>
        <taxon>Pseudomonadati</taxon>
        <taxon>Pseudomonadota</taxon>
        <taxon>Alphaproteobacteria</taxon>
        <taxon>Acetobacterales</taxon>
        <taxon>Acetobacteraceae</taxon>
        <taxon>Limobrevibacterium</taxon>
    </lineage>
</organism>
<evidence type="ECO:0000313" key="2">
    <source>
        <dbReference type="EMBL" id="MCW3475828.1"/>
    </source>
</evidence>
<dbReference type="SMART" id="SM00858">
    <property type="entry name" value="SAF"/>
    <property type="match status" value="1"/>
</dbReference>
<comment type="caution">
    <text evidence="2">The sequence shown here is derived from an EMBL/GenBank/DDBJ whole genome shotgun (WGS) entry which is preliminary data.</text>
</comment>
<dbReference type="RefSeq" id="WP_264714557.1">
    <property type="nucleotide sequence ID" value="NZ_JAPDNT010000012.1"/>
</dbReference>
<gene>
    <name evidence="2" type="primary">cpaB</name>
    <name evidence="2" type="ORF">OL599_14710</name>
</gene>
<keyword evidence="3" id="KW-1185">Reference proteome</keyword>
<reference evidence="2" key="2">
    <citation type="submission" date="2022-10" db="EMBL/GenBank/DDBJ databases">
        <authorList>
            <person name="Trinh H.N."/>
        </authorList>
    </citation>
    <scope>NUCLEOTIDE SEQUENCE</scope>
    <source>
        <strain evidence="2">RN2-1</strain>
    </source>
</reference>
<dbReference type="CDD" id="cd11614">
    <property type="entry name" value="SAF_CpaB_FlgA_like"/>
    <property type="match status" value="1"/>
</dbReference>
<sequence>MALRIVVFVMMSLGLLGFGTVAWISMQPPPAEASVGPGGAPVTPQDNVLVAARDVAAGALLKPDDLGTVQMPRPKIPEGASVDTPAARQQLIGSMVRRRLAANESLLPRDLLRPGDHGFLAAVLGAGMRAVTIGVDAITGTAGLIWPGDRVDVMLTHQIDDPERPASRRVAAETVLSNVRVIAIDQQLVQGAAPGSTEAKPAATVTLEVTSVQSERVSVATRLGRLSLVVRAARPGEDERVADATPGITWAGDVSPALSADAVPKPAPSVVKVYRGSGDGQEYHF</sequence>
<dbReference type="AlphaFoldDB" id="A0AA41YPF6"/>
<proteinExistence type="predicted"/>
<evidence type="ECO:0000313" key="3">
    <source>
        <dbReference type="Proteomes" id="UP001165679"/>
    </source>
</evidence>
<reference evidence="2" key="1">
    <citation type="submission" date="2022-09" db="EMBL/GenBank/DDBJ databases">
        <title>Rhodovastum sp. nov. RN2-1 isolated from soil in Seongnam, South Korea.</title>
        <authorList>
            <person name="Le N.T."/>
        </authorList>
    </citation>
    <scope>NUCLEOTIDE SEQUENCE</scope>
    <source>
        <strain evidence="2">RN2-1</strain>
    </source>
</reference>
<dbReference type="InterPro" id="IPR013974">
    <property type="entry name" value="SAF"/>
</dbReference>
<dbReference type="InterPro" id="IPR017592">
    <property type="entry name" value="Pilus_assmbl_Flp-typ_CpaB"/>
</dbReference>
<dbReference type="NCBIfam" id="TIGR03177">
    <property type="entry name" value="pilus_cpaB"/>
    <property type="match status" value="1"/>
</dbReference>
<accession>A0AA41YPF6</accession>
<evidence type="ECO:0000259" key="1">
    <source>
        <dbReference type="SMART" id="SM00858"/>
    </source>
</evidence>
<feature type="domain" description="SAF" evidence="1">
    <location>
        <begin position="46"/>
        <end position="112"/>
    </location>
</feature>
<dbReference type="Proteomes" id="UP001165679">
    <property type="component" value="Unassembled WGS sequence"/>
</dbReference>
<dbReference type="Pfam" id="PF16976">
    <property type="entry name" value="RcpC"/>
    <property type="match status" value="1"/>
</dbReference>
<dbReference type="Pfam" id="PF08666">
    <property type="entry name" value="SAF"/>
    <property type="match status" value="1"/>
</dbReference>
<dbReference type="InterPro" id="IPR031571">
    <property type="entry name" value="RcpC_dom"/>
</dbReference>
<name>A0AA41YPF6_9PROT</name>
<protein>
    <submittedName>
        <fullName evidence="2">Flp pilus assembly protein CpaB</fullName>
    </submittedName>
</protein>
<dbReference type="EMBL" id="JAPDNT010000012">
    <property type="protein sequence ID" value="MCW3475828.1"/>
    <property type="molecule type" value="Genomic_DNA"/>
</dbReference>